<dbReference type="Pfam" id="PF07457">
    <property type="entry name" value="DUF1516"/>
    <property type="match status" value="1"/>
</dbReference>
<protein>
    <submittedName>
        <fullName evidence="6">DUF1516 family protein</fullName>
    </submittedName>
</protein>
<evidence type="ECO:0000256" key="3">
    <source>
        <dbReference type="ARBA" id="ARBA00022989"/>
    </source>
</evidence>
<evidence type="ECO:0000256" key="5">
    <source>
        <dbReference type="SAM" id="Phobius"/>
    </source>
</evidence>
<evidence type="ECO:0000256" key="1">
    <source>
        <dbReference type="ARBA" id="ARBA00022475"/>
    </source>
</evidence>
<comment type="caution">
    <text evidence="6">The sequence shown here is derived from an EMBL/GenBank/DDBJ whole genome shotgun (WGS) entry which is preliminary data.</text>
</comment>
<dbReference type="EMBL" id="JBHSPF010000058">
    <property type="protein sequence ID" value="MFC5629315.1"/>
    <property type="molecule type" value="Genomic_DNA"/>
</dbReference>
<name>A0ABW0U913_9BACI</name>
<proteinExistence type="predicted"/>
<keyword evidence="1" id="KW-1003">Cell membrane</keyword>
<feature type="transmembrane region" description="Helical" evidence="5">
    <location>
        <begin position="89"/>
        <end position="106"/>
    </location>
</feature>
<organism evidence="6 7">
    <name type="scientific">Aliibacillus thermotolerans</name>
    <dbReference type="NCBI Taxonomy" id="1834418"/>
    <lineage>
        <taxon>Bacteria</taxon>
        <taxon>Bacillati</taxon>
        <taxon>Bacillota</taxon>
        <taxon>Bacilli</taxon>
        <taxon>Bacillales</taxon>
        <taxon>Bacillaceae</taxon>
        <taxon>Aliibacillus</taxon>
    </lineage>
</organism>
<accession>A0ABW0U913</accession>
<dbReference type="RefSeq" id="WP_270897625.1">
    <property type="nucleotide sequence ID" value="NZ_JBHSPF010000058.1"/>
</dbReference>
<dbReference type="Proteomes" id="UP001596143">
    <property type="component" value="Unassembled WGS sequence"/>
</dbReference>
<keyword evidence="7" id="KW-1185">Reference proteome</keyword>
<keyword evidence="2 5" id="KW-0812">Transmembrane</keyword>
<feature type="transmembrane region" description="Helical" evidence="5">
    <location>
        <begin position="6"/>
        <end position="26"/>
    </location>
</feature>
<gene>
    <name evidence="6" type="ORF">ACFPTR_10665</name>
</gene>
<reference evidence="7" key="1">
    <citation type="journal article" date="2019" name="Int. J. Syst. Evol. Microbiol.">
        <title>The Global Catalogue of Microorganisms (GCM) 10K type strain sequencing project: providing services to taxonomists for standard genome sequencing and annotation.</title>
        <authorList>
            <consortium name="The Broad Institute Genomics Platform"/>
            <consortium name="The Broad Institute Genome Sequencing Center for Infectious Disease"/>
            <person name="Wu L."/>
            <person name="Ma J."/>
        </authorList>
    </citation>
    <scope>NUCLEOTIDE SEQUENCE [LARGE SCALE GENOMIC DNA]</scope>
    <source>
        <strain evidence="7">CGMCC 1.15790</strain>
    </source>
</reference>
<keyword evidence="3 5" id="KW-1133">Transmembrane helix</keyword>
<keyword evidence="4 5" id="KW-0472">Membrane</keyword>
<evidence type="ECO:0000256" key="4">
    <source>
        <dbReference type="ARBA" id="ARBA00023136"/>
    </source>
</evidence>
<evidence type="ECO:0000313" key="6">
    <source>
        <dbReference type="EMBL" id="MFC5629315.1"/>
    </source>
</evidence>
<sequence>MYETFKMIHSSSWFFLLLFFFLSYFLRNQKITLMLQRLVSVIMVISGIGLLVSLQFPAHYIVKGILAILLIAVMEMLIGRQKRGQATGVFWVICIILIVLVLVMGFS</sequence>
<dbReference type="InterPro" id="IPR010899">
    <property type="entry name" value="UPF0344"/>
</dbReference>
<evidence type="ECO:0000256" key="2">
    <source>
        <dbReference type="ARBA" id="ARBA00022692"/>
    </source>
</evidence>
<evidence type="ECO:0000313" key="7">
    <source>
        <dbReference type="Proteomes" id="UP001596143"/>
    </source>
</evidence>
<feature type="transmembrane region" description="Helical" evidence="5">
    <location>
        <begin position="60"/>
        <end position="77"/>
    </location>
</feature>
<feature type="transmembrane region" description="Helical" evidence="5">
    <location>
        <begin position="38"/>
        <end position="54"/>
    </location>
</feature>